<feature type="domain" description="Type II secretion system protein GspF" evidence="8">
    <location>
        <begin position="69"/>
        <end position="190"/>
    </location>
</feature>
<dbReference type="Pfam" id="PF00482">
    <property type="entry name" value="T2SSF"/>
    <property type="match status" value="2"/>
</dbReference>
<evidence type="ECO:0000256" key="6">
    <source>
        <dbReference type="ARBA" id="ARBA00023136"/>
    </source>
</evidence>
<evidence type="ECO:0000256" key="4">
    <source>
        <dbReference type="ARBA" id="ARBA00022692"/>
    </source>
</evidence>
<reference evidence="9 10" key="1">
    <citation type="journal article" date="2016" name="Nat. Commun.">
        <title>Thousands of microbial genomes shed light on interconnected biogeochemical processes in an aquifer system.</title>
        <authorList>
            <person name="Anantharaman K."/>
            <person name="Brown C.T."/>
            <person name="Hug L.A."/>
            <person name="Sharon I."/>
            <person name="Castelle C.J."/>
            <person name="Probst A.J."/>
            <person name="Thomas B.C."/>
            <person name="Singh A."/>
            <person name="Wilkins M.J."/>
            <person name="Karaoz U."/>
            <person name="Brodie E.L."/>
            <person name="Williams K.H."/>
            <person name="Hubbard S.S."/>
            <person name="Banfield J.F."/>
        </authorList>
    </citation>
    <scope>NUCLEOTIDE SEQUENCE [LARGE SCALE GENOMIC DNA]</scope>
</reference>
<dbReference type="PRINTS" id="PR00812">
    <property type="entry name" value="BCTERIALGSPF"/>
</dbReference>
<sequence length="402" mass="43821">MRYHYVSSDPKGRVSEGEMDANGPAEVLEMLGAQGLRPLSIKIAGGVSIGARTLFGGKVSGSDKVFLSKYLALMLKVGTDLLKAVNILIDDFDKPAVKRILVEMRGSLEKGQPFFSTFAGYPEVFSPVFVSLVKAGEASGNLEEVFENLSKSLEKDQALKNKIVSSMVYPIILLVLSFFMVFFLAVFALPKISKMFSSSGFNPPLFSKIVFIVGDFIGNYVFIVAPVFVFSIFGTWFFLAKTAAGRKFFARFINFVPVVRMVVKKIALQRFASTLSSLMRSGLPILEALEITADTVGNEELKGALLRISREGVSKGLTIGEAFKREPGFPKVVTNLVAVSERAGHVEDVLDTLADFYESEIDVSLKTLVSFVEPMMLLGLGVTIGGIALAVIIPIYQLIGQF</sequence>
<feature type="transmembrane region" description="Helical" evidence="7">
    <location>
        <begin position="209"/>
        <end position="239"/>
    </location>
</feature>
<organism evidence="9 10">
    <name type="scientific">Candidatus Liptonbacteria bacterium RIFOXYD1_FULL_36_11</name>
    <dbReference type="NCBI Taxonomy" id="1798656"/>
    <lineage>
        <taxon>Bacteria</taxon>
        <taxon>Candidatus Liptoniibacteriota</taxon>
    </lineage>
</organism>
<proteinExistence type="inferred from homology"/>
<comment type="similarity">
    <text evidence="2">Belongs to the GSP F family.</text>
</comment>
<dbReference type="InterPro" id="IPR003004">
    <property type="entry name" value="GspF/PilC"/>
</dbReference>
<evidence type="ECO:0000256" key="1">
    <source>
        <dbReference type="ARBA" id="ARBA00004651"/>
    </source>
</evidence>
<dbReference type="GO" id="GO:0005886">
    <property type="term" value="C:plasma membrane"/>
    <property type="evidence" value="ECO:0007669"/>
    <property type="project" value="UniProtKB-SubCell"/>
</dbReference>
<evidence type="ECO:0000256" key="3">
    <source>
        <dbReference type="ARBA" id="ARBA00022475"/>
    </source>
</evidence>
<dbReference type="PANTHER" id="PTHR30012:SF0">
    <property type="entry name" value="TYPE II SECRETION SYSTEM PROTEIN F-RELATED"/>
    <property type="match status" value="1"/>
</dbReference>
<keyword evidence="3" id="KW-1003">Cell membrane</keyword>
<dbReference type="STRING" id="1798656.A2604_01130"/>
<dbReference type="AlphaFoldDB" id="A0A1G2CT08"/>
<gene>
    <name evidence="9" type="ORF">A2604_01130</name>
</gene>
<keyword evidence="4 7" id="KW-0812">Transmembrane</keyword>
<protein>
    <recommendedName>
        <fullName evidence="8">Type II secretion system protein GspF domain-containing protein</fullName>
    </recommendedName>
</protein>
<dbReference type="EMBL" id="MHLG01000012">
    <property type="protein sequence ID" value="OGZ03870.1"/>
    <property type="molecule type" value="Genomic_DNA"/>
</dbReference>
<keyword evidence="5 7" id="KW-1133">Transmembrane helix</keyword>
<dbReference type="InterPro" id="IPR018076">
    <property type="entry name" value="T2SS_GspF_dom"/>
</dbReference>
<accession>A0A1G2CT08</accession>
<dbReference type="Gene3D" id="1.20.81.30">
    <property type="entry name" value="Type II secretion system (T2SS), domain F"/>
    <property type="match status" value="2"/>
</dbReference>
<feature type="domain" description="Type II secretion system protein GspF" evidence="8">
    <location>
        <begin position="271"/>
        <end position="394"/>
    </location>
</feature>
<dbReference type="InterPro" id="IPR042094">
    <property type="entry name" value="T2SS_GspF_sf"/>
</dbReference>
<feature type="transmembrane region" description="Helical" evidence="7">
    <location>
        <begin position="375"/>
        <end position="399"/>
    </location>
</feature>
<name>A0A1G2CT08_9BACT</name>
<comment type="caution">
    <text evidence="9">The sequence shown here is derived from an EMBL/GenBank/DDBJ whole genome shotgun (WGS) entry which is preliminary data.</text>
</comment>
<evidence type="ECO:0000256" key="5">
    <source>
        <dbReference type="ARBA" id="ARBA00022989"/>
    </source>
</evidence>
<comment type="subcellular location">
    <subcellularLocation>
        <location evidence="1">Cell membrane</location>
        <topology evidence="1">Multi-pass membrane protein</topology>
    </subcellularLocation>
</comment>
<evidence type="ECO:0000259" key="8">
    <source>
        <dbReference type="Pfam" id="PF00482"/>
    </source>
</evidence>
<evidence type="ECO:0000313" key="9">
    <source>
        <dbReference type="EMBL" id="OGZ03870.1"/>
    </source>
</evidence>
<feature type="transmembrane region" description="Helical" evidence="7">
    <location>
        <begin position="167"/>
        <end position="189"/>
    </location>
</feature>
<evidence type="ECO:0000256" key="7">
    <source>
        <dbReference type="SAM" id="Phobius"/>
    </source>
</evidence>
<keyword evidence="6 7" id="KW-0472">Membrane</keyword>
<dbReference type="Proteomes" id="UP000177587">
    <property type="component" value="Unassembled WGS sequence"/>
</dbReference>
<evidence type="ECO:0000313" key="10">
    <source>
        <dbReference type="Proteomes" id="UP000177587"/>
    </source>
</evidence>
<dbReference type="PANTHER" id="PTHR30012">
    <property type="entry name" value="GENERAL SECRETION PATHWAY PROTEIN"/>
    <property type="match status" value="1"/>
</dbReference>
<evidence type="ECO:0000256" key="2">
    <source>
        <dbReference type="ARBA" id="ARBA00005745"/>
    </source>
</evidence>